<proteinExistence type="predicted"/>
<feature type="transmembrane region" description="Helical" evidence="6">
    <location>
        <begin position="507"/>
        <end position="527"/>
    </location>
</feature>
<feature type="transmembrane region" description="Helical" evidence="6">
    <location>
        <begin position="255"/>
        <end position="277"/>
    </location>
</feature>
<evidence type="ECO:0000256" key="5">
    <source>
        <dbReference type="SAM" id="MobiDB-lite"/>
    </source>
</evidence>
<keyword evidence="4 6" id="KW-0472">Membrane</keyword>
<keyword evidence="2 6" id="KW-0812">Transmembrane</keyword>
<reference evidence="7" key="1">
    <citation type="journal article" date="2019" name="Front. Microbiol.">
        <title>An Overview of Genes From Cyberlindnera americana, a Symbiont Yeast Isolated From the Gut of the Bark Beetle Dendroctonus rhizophagus (Curculionidae: Scolytinae), Involved in the Detoxification Process Using Genome and Transcriptome Data.</title>
        <authorList>
            <person name="Soto-Robles L.V."/>
            <person name="Torres-Banda V."/>
            <person name="Rivera-Orduna F.N."/>
            <person name="Curiel-Quesada E."/>
            <person name="Hidalgo-Lara M.E."/>
            <person name="Zuniga G."/>
        </authorList>
    </citation>
    <scope>NUCLEOTIDE SEQUENCE</scope>
    <source>
        <strain evidence="7">ChDrAdgY46</strain>
    </source>
</reference>
<name>A0A5P8N8C5_9ASCO</name>
<dbReference type="InterPro" id="IPR011701">
    <property type="entry name" value="MFS"/>
</dbReference>
<feature type="transmembrane region" description="Helical" evidence="6">
    <location>
        <begin position="391"/>
        <end position="409"/>
    </location>
</feature>
<feature type="transmembrane region" description="Helical" evidence="6">
    <location>
        <begin position="159"/>
        <end position="185"/>
    </location>
</feature>
<evidence type="ECO:0000256" key="4">
    <source>
        <dbReference type="ARBA" id="ARBA00023136"/>
    </source>
</evidence>
<dbReference type="PANTHER" id="PTHR23514">
    <property type="entry name" value="BYPASS OF STOP CODON PROTEIN 6"/>
    <property type="match status" value="1"/>
</dbReference>
<feature type="transmembrane region" description="Helical" evidence="6">
    <location>
        <begin position="474"/>
        <end position="495"/>
    </location>
</feature>
<evidence type="ECO:0000256" key="2">
    <source>
        <dbReference type="ARBA" id="ARBA00022692"/>
    </source>
</evidence>
<feature type="transmembrane region" description="Helical" evidence="6">
    <location>
        <begin position="129"/>
        <end position="153"/>
    </location>
</feature>
<dbReference type="FunFam" id="1.20.1250.20:FF:000286">
    <property type="entry name" value="MFS efflux transporter"/>
    <property type="match status" value="1"/>
</dbReference>
<feature type="transmembrane region" description="Helical" evidence="6">
    <location>
        <begin position="283"/>
        <end position="303"/>
    </location>
</feature>
<dbReference type="Pfam" id="PF07690">
    <property type="entry name" value="MFS_1"/>
    <property type="match status" value="1"/>
</dbReference>
<evidence type="ECO:0000313" key="7">
    <source>
        <dbReference type="EMBL" id="QFR37064.1"/>
    </source>
</evidence>
<comment type="subcellular location">
    <subcellularLocation>
        <location evidence="1">Membrane</location>
        <topology evidence="1">Multi-pass membrane protein</topology>
    </subcellularLocation>
</comment>
<dbReference type="GO" id="GO:0016020">
    <property type="term" value="C:membrane"/>
    <property type="evidence" value="ECO:0007669"/>
    <property type="project" value="UniProtKB-SubCell"/>
</dbReference>
<dbReference type="Gene3D" id="1.20.1250.20">
    <property type="entry name" value="MFS general substrate transporter like domains"/>
    <property type="match status" value="2"/>
</dbReference>
<feature type="region of interest" description="Disordered" evidence="5">
    <location>
        <begin position="1"/>
        <end position="67"/>
    </location>
</feature>
<dbReference type="AlphaFoldDB" id="A0A5P8N8C5"/>
<sequence length="544" mass="60314">MVSPKEGNSNAPMSAQELTNKLNEIDEQDGEQTISRRRQSSVSRPGLTFADLPTIPPPVPESLPTTPGYEISQRMFEQSMDSSLPQQQRPPLRTETTATTITKLIDYNEEIPNELTNDIMSIRNPPRNIYRVLAGCSWVFSLGMSDGALGALLPHIESYYGISYAIVSLLWLGNAIGYLLVAFSAHHIDRLLGMQKSLTLCVALFSVMFALISSGTLFPVLVVGFFFGGLGGAMALSQYNIFLSKLHNGPKYLGIFHGCYGLGAFISPLLGTAMINAGIKWHYFYFIPLGLSLFTLVFTPLAFQNCHIDLAKWDHNDNPQQENNDIEITEVQEQPATTEPKNDFKAALKDYRSWLTCSFIFFYQGAEVSIGGWMVTYLIDYRHADESSIGYVSSGIWGGVTLGRFLLTYPLSTYCGVRRSIMVLHVSIIVLDLLAWLVPNIIVDSVCASLIGLCIGPIYPMMVGLLTRILPRKIRFCAMTLGTAFGSSGGSAVPFTVGMASQFKGTYVLHPIFLVCFSCMFVSWILLPNIERKGAQSNLWQRFW</sequence>
<accession>A0A5P8N8C5</accession>
<dbReference type="EMBL" id="MK890559">
    <property type="protein sequence ID" value="QFR37064.1"/>
    <property type="molecule type" value="Genomic_DNA"/>
</dbReference>
<feature type="transmembrane region" description="Helical" evidence="6">
    <location>
        <begin position="421"/>
        <end position="442"/>
    </location>
</feature>
<feature type="transmembrane region" description="Helical" evidence="6">
    <location>
        <begin position="354"/>
        <end position="379"/>
    </location>
</feature>
<dbReference type="SUPFAM" id="SSF103473">
    <property type="entry name" value="MFS general substrate transporter"/>
    <property type="match status" value="1"/>
</dbReference>
<feature type="transmembrane region" description="Helical" evidence="6">
    <location>
        <begin position="197"/>
        <end position="214"/>
    </location>
</feature>
<gene>
    <name evidence="7" type="ORF">g1037</name>
</gene>
<dbReference type="InterPro" id="IPR036259">
    <property type="entry name" value="MFS_trans_sf"/>
</dbReference>
<evidence type="ECO:0000256" key="6">
    <source>
        <dbReference type="SAM" id="Phobius"/>
    </source>
</evidence>
<keyword evidence="3 6" id="KW-1133">Transmembrane helix</keyword>
<dbReference type="PANTHER" id="PTHR23514:SF6">
    <property type="entry name" value="MAJOR FACILITATOR SUPERFAMILY (MFS) PROFILE DOMAIN-CONTAINING PROTEIN"/>
    <property type="match status" value="1"/>
</dbReference>
<protein>
    <submittedName>
        <fullName evidence="7">MFS transporter</fullName>
    </submittedName>
</protein>
<evidence type="ECO:0000256" key="1">
    <source>
        <dbReference type="ARBA" id="ARBA00004141"/>
    </source>
</evidence>
<evidence type="ECO:0000256" key="3">
    <source>
        <dbReference type="ARBA" id="ARBA00022989"/>
    </source>
</evidence>
<organism evidence="7">
    <name type="scientific">Cyberlindnera americana</name>
    <dbReference type="NCBI Taxonomy" id="36016"/>
    <lineage>
        <taxon>Eukaryota</taxon>
        <taxon>Fungi</taxon>
        <taxon>Dikarya</taxon>
        <taxon>Ascomycota</taxon>
        <taxon>Saccharomycotina</taxon>
        <taxon>Saccharomycetes</taxon>
        <taxon>Phaffomycetales</taxon>
        <taxon>Phaffomycetaceae</taxon>
        <taxon>Cyberlindnera</taxon>
    </lineage>
</organism>
<feature type="transmembrane region" description="Helical" evidence="6">
    <location>
        <begin position="448"/>
        <end position="467"/>
    </location>
</feature>
<feature type="transmembrane region" description="Helical" evidence="6">
    <location>
        <begin position="220"/>
        <end position="243"/>
    </location>
</feature>
<dbReference type="InterPro" id="IPR051788">
    <property type="entry name" value="MFS_Transporter"/>
</dbReference>
<feature type="compositionally biased region" description="Polar residues" evidence="5">
    <location>
        <begin position="1"/>
        <end position="22"/>
    </location>
</feature>
<dbReference type="GO" id="GO:0022857">
    <property type="term" value="F:transmembrane transporter activity"/>
    <property type="evidence" value="ECO:0007669"/>
    <property type="project" value="InterPro"/>
</dbReference>